<organism evidence="8 9">
    <name type="scientific">Pediococcus claussenii (strain ATCC BAA-344 / DSM 14800 / JCM 18046 / KCTC 3811 / LMG 21948 / P06)</name>
    <dbReference type="NCBI Taxonomy" id="701521"/>
    <lineage>
        <taxon>Bacteria</taxon>
        <taxon>Bacillati</taxon>
        <taxon>Bacillota</taxon>
        <taxon>Bacilli</taxon>
        <taxon>Lactobacillales</taxon>
        <taxon>Lactobacillaceae</taxon>
        <taxon>Pediococcus</taxon>
    </lineage>
</organism>
<keyword evidence="2 5" id="KW-0805">Transcription regulation</keyword>
<keyword evidence="4 5" id="KW-0804">Transcription</keyword>
<comment type="function">
    <text evidence="5">Negative regulator of class I heat shock genes (grpE-dnaK-dnaJ and groELS operons). Prevents heat-shock induction of these operons.</text>
</comment>
<dbReference type="AlphaFoldDB" id="G8PDA9"/>
<dbReference type="InterPro" id="IPR029016">
    <property type="entry name" value="GAF-like_dom_sf"/>
</dbReference>
<evidence type="ECO:0000256" key="3">
    <source>
        <dbReference type="ARBA" id="ARBA00023016"/>
    </source>
</evidence>
<comment type="similarity">
    <text evidence="5">Belongs to the HrcA family.</text>
</comment>
<dbReference type="InterPro" id="IPR001034">
    <property type="entry name" value="DeoR_HTH"/>
</dbReference>
<dbReference type="HOGENOM" id="CLU_050019_1_0_9"/>
<evidence type="ECO:0000256" key="2">
    <source>
        <dbReference type="ARBA" id="ARBA00023015"/>
    </source>
</evidence>
<evidence type="ECO:0000256" key="4">
    <source>
        <dbReference type="ARBA" id="ARBA00023163"/>
    </source>
</evidence>
<dbReference type="InterPro" id="IPR036390">
    <property type="entry name" value="WH_DNA-bd_sf"/>
</dbReference>
<dbReference type="GO" id="GO:0045892">
    <property type="term" value="P:negative regulation of DNA-templated transcription"/>
    <property type="evidence" value="ECO:0007669"/>
    <property type="project" value="UniProtKB-UniRule"/>
</dbReference>
<sequence>MILELIVRKYTENGQPVGSKALVDTLPIHVSSATIRNDMVKLEEAGLIEKTHSSSGRVPSREGYRYYVDHLMRPVSADQSELATIKSSFDQSFRRIDDIVKISADMLSQMTNYTALSLKPNQVATTIDGFRLVPLGSSRVMLILATSNGEASTQQFSIPPELQGEELEKVVHLMNDRLVGKSLAQAYQLIHSDLPVILSKYLHNKLGVVDVFSDMISRNAEDQFFVGGKLNILNFSDPKNLESVRKVFGILNTQDALSDLLSNDEHGVNVRIGNEISDSVLQDYSLITASYDIGTYGQGLIAILGPTSMQYSKMLGIVDVFRAQLSSKMLEYYKNLDGS</sequence>
<dbReference type="STRING" id="701521.PECL_975"/>
<dbReference type="EMBL" id="CP003137">
    <property type="protein sequence ID" value="AEV95244.1"/>
    <property type="molecule type" value="Genomic_DNA"/>
</dbReference>
<reference evidence="8 9" key="1">
    <citation type="journal article" date="2012" name="J. Bacteriol.">
        <title>Complete Genome Sequence of the Beer Spoilage Organism Pediococcus claussenii ATCC BAA-344T.</title>
        <authorList>
            <person name="Pittet V."/>
            <person name="Abegunde T."/>
            <person name="Marfleet T."/>
            <person name="Haakensen M."/>
            <person name="Morrow K."/>
            <person name="Jayaprakash T."/>
            <person name="Schroeder K."/>
            <person name="Trost B."/>
            <person name="Byrns S."/>
            <person name="Bergsveinson J."/>
            <person name="Kusalik A."/>
            <person name="Ziola B."/>
        </authorList>
    </citation>
    <scope>NUCLEOTIDE SEQUENCE [LARGE SCALE GENOMIC DNA]</scope>
    <source>
        <strain evidence="8 9">ATCC BAA-344</strain>
    </source>
</reference>
<dbReference type="Gene3D" id="1.10.10.10">
    <property type="entry name" value="Winged helix-like DNA-binding domain superfamily/Winged helix DNA-binding domain"/>
    <property type="match status" value="1"/>
</dbReference>
<dbReference type="Proteomes" id="UP000005444">
    <property type="component" value="Chromosome"/>
</dbReference>
<dbReference type="PANTHER" id="PTHR34824">
    <property type="entry name" value="HEAT-INDUCIBLE TRANSCRIPTION REPRESSOR HRCA"/>
    <property type="match status" value="1"/>
</dbReference>
<feature type="domain" description="HTH deoR-type" evidence="7">
    <location>
        <begin position="29"/>
        <end position="52"/>
    </location>
</feature>
<evidence type="ECO:0000256" key="5">
    <source>
        <dbReference type="HAMAP-Rule" id="MF_00081"/>
    </source>
</evidence>
<accession>G8PDA9</accession>
<dbReference type="GO" id="GO:0003677">
    <property type="term" value="F:DNA binding"/>
    <property type="evidence" value="ECO:0007669"/>
    <property type="project" value="InterPro"/>
</dbReference>
<keyword evidence="9" id="KW-1185">Reference proteome</keyword>
<protein>
    <recommendedName>
        <fullName evidence="5">Heat-inducible transcription repressor HrcA</fullName>
    </recommendedName>
</protein>
<dbReference type="GO" id="GO:0003700">
    <property type="term" value="F:DNA-binding transcription factor activity"/>
    <property type="evidence" value="ECO:0007669"/>
    <property type="project" value="InterPro"/>
</dbReference>
<name>G8PDA9_PEDCP</name>
<dbReference type="Pfam" id="PF01628">
    <property type="entry name" value="HrcA"/>
    <property type="match status" value="1"/>
</dbReference>
<dbReference type="PATRIC" id="fig|701521.8.peg.923"/>
<dbReference type="NCBIfam" id="TIGR00331">
    <property type="entry name" value="hrcA"/>
    <property type="match status" value="1"/>
</dbReference>
<dbReference type="SUPFAM" id="SSF46785">
    <property type="entry name" value="Winged helix' DNA-binding domain"/>
    <property type="match status" value="1"/>
</dbReference>
<proteinExistence type="inferred from homology"/>
<keyword evidence="3 5" id="KW-0346">Stress response</keyword>
<gene>
    <name evidence="5 8" type="primary">hrcA</name>
    <name evidence="8" type="ordered locus">PECL_975</name>
</gene>
<dbReference type="SUPFAM" id="SSF55781">
    <property type="entry name" value="GAF domain-like"/>
    <property type="match status" value="1"/>
</dbReference>
<dbReference type="Gene3D" id="3.30.390.60">
    <property type="entry name" value="Heat-inducible transcription repressor hrca homolog, domain 3"/>
    <property type="match status" value="1"/>
</dbReference>
<keyword evidence="1 5" id="KW-0678">Repressor</keyword>
<dbReference type="PANTHER" id="PTHR34824:SF1">
    <property type="entry name" value="HEAT-INDUCIBLE TRANSCRIPTION REPRESSOR HRCA"/>
    <property type="match status" value="1"/>
</dbReference>
<evidence type="ECO:0000313" key="9">
    <source>
        <dbReference type="Proteomes" id="UP000005444"/>
    </source>
</evidence>
<dbReference type="PIRSF" id="PIRSF005485">
    <property type="entry name" value="HrcA"/>
    <property type="match status" value="1"/>
</dbReference>
<dbReference type="HAMAP" id="MF_00081">
    <property type="entry name" value="HrcA"/>
    <property type="match status" value="1"/>
</dbReference>
<dbReference type="InterPro" id="IPR002571">
    <property type="entry name" value="HrcA"/>
</dbReference>
<dbReference type="eggNOG" id="COG1420">
    <property type="taxonomic scope" value="Bacteria"/>
</dbReference>
<evidence type="ECO:0000256" key="1">
    <source>
        <dbReference type="ARBA" id="ARBA00022491"/>
    </source>
</evidence>
<dbReference type="InterPro" id="IPR021153">
    <property type="entry name" value="HrcA_C"/>
</dbReference>
<dbReference type="InterPro" id="IPR036388">
    <property type="entry name" value="WH-like_DNA-bd_sf"/>
</dbReference>
<dbReference type="Gene3D" id="3.30.450.40">
    <property type="match status" value="1"/>
</dbReference>
<evidence type="ECO:0000259" key="6">
    <source>
        <dbReference type="Pfam" id="PF01628"/>
    </source>
</evidence>
<dbReference type="KEGG" id="pce:PECL_975"/>
<feature type="domain" description="Heat-inducible transcription repressor HrcA C-terminal" evidence="6">
    <location>
        <begin position="97"/>
        <end position="314"/>
    </location>
</feature>
<dbReference type="Pfam" id="PF08220">
    <property type="entry name" value="HTH_DeoR"/>
    <property type="match status" value="1"/>
</dbReference>
<evidence type="ECO:0000259" key="7">
    <source>
        <dbReference type="Pfam" id="PF08220"/>
    </source>
</evidence>
<dbReference type="InterPro" id="IPR023120">
    <property type="entry name" value="WHTH_transcript_rep_HrcA_IDD"/>
</dbReference>
<evidence type="ECO:0000313" key="8">
    <source>
        <dbReference type="EMBL" id="AEV95244.1"/>
    </source>
</evidence>